<dbReference type="GeneID" id="91989141"/>
<dbReference type="RefSeq" id="XP_066615611.1">
    <property type="nucleotide sequence ID" value="XM_066756834.1"/>
</dbReference>
<name>A0ABR3BZE8_9TREE</name>
<sequence>MYSSAFLNCFAPPLHWTLDELGEGELADDENMELPDVRRRRKNEANESPKRNGEQRTSTSPSGTSTYYALEGSNSWREMMTDHAIMTQ</sequence>
<gene>
    <name evidence="2" type="ORF">I308_102283</name>
</gene>
<feature type="region of interest" description="Disordered" evidence="1">
    <location>
        <begin position="24"/>
        <end position="73"/>
    </location>
</feature>
<evidence type="ECO:0000313" key="2">
    <source>
        <dbReference type="EMBL" id="KAL0252891.1"/>
    </source>
</evidence>
<reference evidence="2 3" key="2">
    <citation type="submission" date="2024-01" db="EMBL/GenBank/DDBJ databases">
        <title>Comparative genomics of Cryptococcus and Kwoniella reveals pathogenesis evolution and contrasting modes of karyotype evolution via chromosome fusion or intercentromeric recombination.</title>
        <authorList>
            <person name="Coelho M.A."/>
            <person name="David-Palma M."/>
            <person name="Shea T."/>
            <person name="Bowers K."/>
            <person name="Mcginley-Smith S."/>
            <person name="Mohammad A.W."/>
            <person name="Gnirke A."/>
            <person name="Yurkov A.M."/>
            <person name="Nowrousian M."/>
            <person name="Sun S."/>
            <person name="Cuomo C.A."/>
            <person name="Heitman J."/>
        </authorList>
    </citation>
    <scope>NUCLEOTIDE SEQUENCE [LARGE SCALE GENOMIC DNA]</scope>
    <source>
        <strain evidence="2 3">IND107</strain>
    </source>
</reference>
<feature type="compositionally biased region" description="Acidic residues" evidence="1">
    <location>
        <begin position="24"/>
        <end position="33"/>
    </location>
</feature>
<feature type="compositionally biased region" description="Basic and acidic residues" evidence="1">
    <location>
        <begin position="43"/>
        <end position="54"/>
    </location>
</feature>
<keyword evidence="3" id="KW-1185">Reference proteome</keyword>
<reference evidence="3" key="1">
    <citation type="submission" date="2015-01" db="EMBL/GenBank/DDBJ databases">
        <title>The Genome Sequence of Cryptococcus gattii MMRL2647.</title>
        <authorList>
            <consortium name="The Broad Institute Genomics Platform"/>
            <person name="Cuomo C."/>
            <person name="Litvintseva A."/>
            <person name="Chen Y."/>
            <person name="Heitman J."/>
            <person name="Sun S."/>
            <person name="Springer D."/>
            <person name="Dromer F."/>
            <person name="Young S."/>
            <person name="Zeng Q."/>
            <person name="Gargeya S."/>
            <person name="Abouelleil A."/>
            <person name="Alvarado L."/>
            <person name="Chapman S.B."/>
            <person name="Gainer-Dewar J."/>
            <person name="Goldberg J."/>
            <person name="Griggs A."/>
            <person name="Gujja S."/>
            <person name="Hansen M."/>
            <person name="Howarth C."/>
            <person name="Imamovic A."/>
            <person name="Larimer J."/>
            <person name="Murphy C."/>
            <person name="Naylor J."/>
            <person name="Pearson M."/>
            <person name="Priest M."/>
            <person name="Roberts A."/>
            <person name="Saif S."/>
            <person name="Shea T."/>
            <person name="Sykes S."/>
            <person name="Wortman J."/>
            <person name="Nusbaum C."/>
            <person name="Birren B."/>
        </authorList>
    </citation>
    <scope>NUCLEOTIDE SEQUENCE [LARGE SCALE GENOMIC DNA]</scope>
    <source>
        <strain evidence="3">IND107</strain>
    </source>
</reference>
<proteinExistence type="predicted"/>
<feature type="compositionally biased region" description="Low complexity" evidence="1">
    <location>
        <begin position="57"/>
        <end position="66"/>
    </location>
</feature>
<protein>
    <submittedName>
        <fullName evidence="2">Uncharacterized protein</fullName>
    </submittedName>
</protein>
<accession>A0ABR3BZE8</accession>
<organism evidence="2 3">
    <name type="scientific">Cryptococcus tetragattii IND107</name>
    <dbReference type="NCBI Taxonomy" id="1296105"/>
    <lineage>
        <taxon>Eukaryota</taxon>
        <taxon>Fungi</taxon>
        <taxon>Dikarya</taxon>
        <taxon>Basidiomycota</taxon>
        <taxon>Agaricomycotina</taxon>
        <taxon>Tremellomycetes</taxon>
        <taxon>Tremellales</taxon>
        <taxon>Cryptococcaceae</taxon>
        <taxon>Cryptococcus</taxon>
        <taxon>Cryptococcus gattii species complex</taxon>
    </lineage>
</organism>
<dbReference type="EMBL" id="ATAM02000003">
    <property type="protein sequence ID" value="KAL0252891.1"/>
    <property type="molecule type" value="Genomic_DNA"/>
</dbReference>
<evidence type="ECO:0000313" key="3">
    <source>
        <dbReference type="Proteomes" id="UP000054399"/>
    </source>
</evidence>
<dbReference type="Proteomes" id="UP000054399">
    <property type="component" value="Unassembled WGS sequence"/>
</dbReference>
<evidence type="ECO:0000256" key="1">
    <source>
        <dbReference type="SAM" id="MobiDB-lite"/>
    </source>
</evidence>
<comment type="caution">
    <text evidence="2">The sequence shown here is derived from an EMBL/GenBank/DDBJ whole genome shotgun (WGS) entry which is preliminary data.</text>
</comment>